<sequence>MNYDGHEQLRADVAVLANSMCELRDTLNAFESRYRYDADALTERLARQTVCRINACFLEAYRDVLALDSCFKD</sequence>
<dbReference type="KEGG" id="yel:LC20_06105"/>
<evidence type="ECO:0000313" key="2">
    <source>
        <dbReference type="Proteomes" id="UP000230961"/>
    </source>
</evidence>
<organism evidence="1 2">
    <name type="scientific">Yersinia enterocolitica LC20</name>
    <dbReference type="NCBI Taxonomy" id="1443113"/>
    <lineage>
        <taxon>Bacteria</taxon>
        <taxon>Pseudomonadati</taxon>
        <taxon>Pseudomonadota</taxon>
        <taxon>Gammaproteobacteria</taxon>
        <taxon>Enterobacterales</taxon>
        <taxon>Yersiniaceae</taxon>
        <taxon>Yersinia</taxon>
    </lineage>
</organism>
<gene>
    <name evidence="1" type="ORF">LC20_06105</name>
</gene>
<geneLocation type="plasmid" evidence="2">
    <name>Plasmid1_80k</name>
</geneLocation>
<evidence type="ECO:0000313" key="1">
    <source>
        <dbReference type="EMBL" id="AHM76677.2"/>
    </source>
</evidence>
<protein>
    <submittedName>
        <fullName evidence="1">Uncharacterized protein</fullName>
    </submittedName>
</protein>
<proteinExistence type="predicted"/>
<name>A0A7U4GJ98_YEREN</name>
<keyword evidence="1" id="KW-0614">Plasmid</keyword>
<dbReference type="AlphaFoldDB" id="A0A7U4GJ98"/>
<dbReference type="Proteomes" id="UP000230961">
    <property type="component" value="Plasmid p1_80K"/>
</dbReference>
<reference evidence="1 2" key="1">
    <citation type="submission" date="2017-11" db="EMBL/GenBank/DDBJ databases">
        <title>The complete genome sequence and comparative genome analysis of Yersinia enterocolitica strain LC20.</title>
        <authorList>
            <person name="Shi G."/>
            <person name="Su M."/>
            <person name="Liang J."/>
            <person name="Gu W."/>
            <person name="Xiao Y."/>
            <person name="Zhang Z."/>
            <person name="Qiu H."/>
            <person name="Duan R."/>
            <person name="Zhang Z."/>
            <person name="Li Y."/>
            <person name="Zhang X."/>
            <person name="Ling Y."/>
            <person name="Song L."/>
            <person name="Chen M."/>
            <person name="Zhao Y."/>
            <person name="Wu J."/>
            <person name="Jing H."/>
            <person name="Xiao J."/>
            <person name="Wang X."/>
        </authorList>
    </citation>
    <scope>NUCLEOTIDE SEQUENCE [LARGE SCALE GENOMIC DNA]</scope>
    <source>
        <strain evidence="1 2">LC20</strain>
        <plasmid evidence="2">Plasmid1_80k</plasmid>
    </source>
</reference>
<accession>A0A7U4GJ98</accession>
<dbReference type="EMBL" id="CP007449">
    <property type="protein sequence ID" value="AHM76677.2"/>
    <property type="molecule type" value="Genomic_DNA"/>
</dbReference>